<dbReference type="EMBL" id="CSAE01000038">
    <property type="protein sequence ID" value="COV13340.1"/>
    <property type="molecule type" value="Genomic_DNA"/>
</dbReference>
<dbReference type="STRING" id="115862.BBG46_15430"/>
<gene>
    <name evidence="1" type="ORF">ERS007703_00610</name>
</gene>
<proteinExistence type="predicted"/>
<evidence type="ECO:0000313" key="1">
    <source>
        <dbReference type="EMBL" id="COV13340.1"/>
    </source>
</evidence>
<sequence>MIQDDAIVVVDDLGLVPELDRPRPSAVGRNATAVVSLPVVALSPRAGQAGYLWQSITRGLRVTPICCYHPPCGGGVQKMLSRKLGRVCPAPSPKDAARGAHNVGANAV</sequence>
<dbReference type="AlphaFoldDB" id="A0A0U0QMD5"/>
<accession>A0A0U0QMD5</accession>
<name>A0A0U0QMD5_MYCTX</name>
<organism evidence="1 2">
    <name type="scientific">Mycobacterium tuberculosis</name>
    <dbReference type="NCBI Taxonomy" id="1773"/>
    <lineage>
        <taxon>Bacteria</taxon>
        <taxon>Bacillati</taxon>
        <taxon>Actinomycetota</taxon>
        <taxon>Actinomycetes</taxon>
        <taxon>Mycobacteriales</taxon>
        <taxon>Mycobacteriaceae</taxon>
        <taxon>Mycobacterium</taxon>
        <taxon>Mycobacterium tuberculosis complex</taxon>
    </lineage>
</organism>
<evidence type="ECO:0000313" key="2">
    <source>
        <dbReference type="Proteomes" id="UP000038802"/>
    </source>
</evidence>
<dbReference type="Proteomes" id="UP000038802">
    <property type="component" value="Unassembled WGS sequence"/>
</dbReference>
<protein>
    <submittedName>
        <fullName evidence="1">Uncharacterized protein</fullName>
    </submittedName>
</protein>
<reference evidence="2" key="1">
    <citation type="submission" date="2015-03" db="EMBL/GenBank/DDBJ databases">
        <authorList>
            <consortium name="Pathogen Informatics"/>
        </authorList>
    </citation>
    <scope>NUCLEOTIDE SEQUENCE [LARGE SCALE GENOMIC DNA]</scope>
    <source>
        <strain evidence="2">K00500041</strain>
    </source>
</reference>